<dbReference type="InterPro" id="IPR051694">
    <property type="entry name" value="Immunoregulatory_rcpt-like"/>
</dbReference>
<comment type="caution">
    <text evidence="7">The sequence shown here is derived from an EMBL/GenBank/DDBJ whole genome shotgun (WGS) entry which is preliminary data.</text>
</comment>
<organism evidence="7 8">
    <name type="scientific">Cladophialophora chaetospira</name>
    <dbReference type="NCBI Taxonomy" id="386627"/>
    <lineage>
        <taxon>Eukaryota</taxon>
        <taxon>Fungi</taxon>
        <taxon>Dikarya</taxon>
        <taxon>Ascomycota</taxon>
        <taxon>Pezizomycotina</taxon>
        <taxon>Eurotiomycetes</taxon>
        <taxon>Chaetothyriomycetidae</taxon>
        <taxon>Chaetothyriales</taxon>
        <taxon>Herpotrichiellaceae</taxon>
        <taxon>Cladophialophora</taxon>
    </lineage>
</organism>
<keyword evidence="4 6" id="KW-0472">Membrane</keyword>
<keyword evidence="2 6" id="KW-0812">Transmembrane</keyword>
<sequence length="346" mass="37269">MCPEEDLHPMGFGSVTTPEPDYPNHSCPNGGLWYTCAANSVPFQGCCVSNPCNGQGCPSVDLRAAAVHTVVVAGSSTFTVPSSVATSSPTTLTTATDTTTTPDPTSQSSTLDSSHSSSKSIDTAAIAGGAAAVAVVSTVIVALVVCWLVRRRRTKQAAQDFLQSELPPQDSKPIYKHPFSASKYFRPALKYLLPTNTPVMTPLPRYSRRTPSFAYPSGPNSPAPTYQSTYVTHPPHTEPQEVMGFGLSEDEFNRRTRSRSPANLLINGPIELATQRFSTNSPDAEAKSPLLEASPKQKPKPNTRAKREDKRQRQSRLRSRPAMGDLRAEVSRSPSREPARGSEPNG</sequence>
<feature type="compositionally biased region" description="Basic and acidic residues" evidence="5">
    <location>
        <begin position="326"/>
        <end position="340"/>
    </location>
</feature>
<accession>A0AA38WX99</accession>
<protein>
    <submittedName>
        <fullName evidence="7">Uncharacterized protein</fullName>
    </submittedName>
</protein>
<evidence type="ECO:0000256" key="5">
    <source>
        <dbReference type="SAM" id="MobiDB-lite"/>
    </source>
</evidence>
<feature type="region of interest" description="Disordered" evidence="5">
    <location>
        <begin position="80"/>
        <end position="117"/>
    </location>
</feature>
<keyword evidence="8" id="KW-1185">Reference proteome</keyword>
<evidence type="ECO:0000313" key="8">
    <source>
        <dbReference type="Proteomes" id="UP001172673"/>
    </source>
</evidence>
<evidence type="ECO:0000256" key="2">
    <source>
        <dbReference type="ARBA" id="ARBA00022692"/>
    </source>
</evidence>
<dbReference type="PANTHER" id="PTHR15549">
    <property type="entry name" value="PAIRED IMMUNOGLOBULIN-LIKE TYPE 2 RECEPTOR"/>
    <property type="match status" value="1"/>
</dbReference>
<gene>
    <name evidence="7" type="ORF">H2200_012600</name>
</gene>
<feature type="compositionally biased region" description="Polar residues" evidence="5">
    <location>
        <begin position="218"/>
        <end position="231"/>
    </location>
</feature>
<evidence type="ECO:0000313" key="7">
    <source>
        <dbReference type="EMBL" id="KAJ9602820.1"/>
    </source>
</evidence>
<evidence type="ECO:0000256" key="4">
    <source>
        <dbReference type="ARBA" id="ARBA00023136"/>
    </source>
</evidence>
<reference evidence="7" key="1">
    <citation type="submission" date="2022-10" db="EMBL/GenBank/DDBJ databases">
        <title>Culturing micro-colonial fungi from biological soil crusts in the Mojave desert and describing Neophaeococcomyces mojavensis, and introducing the new genera and species Taxawa tesnikishii.</title>
        <authorList>
            <person name="Kurbessoian T."/>
            <person name="Stajich J.E."/>
        </authorList>
    </citation>
    <scope>NUCLEOTIDE SEQUENCE</scope>
    <source>
        <strain evidence="7">TK_41</strain>
    </source>
</reference>
<evidence type="ECO:0000256" key="3">
    <source>
        <dbReference type="ARBA" id="ARBA00022989"/>
    </source>
</evidence>
<comment type="subcellular location">
    <subcellularLocation>
        <location evidence="1">Membrane</location>
        <topology evidence="1">Single-pass membrane protein</topology>
    </subcellularLocation>
</comment>
<dbReference type="AlphaFoldDB" id="A0AA38WX99"/>
<feature type="region of interest" description="Disordered" evidence="5">
    <location>
        <begin position="215"/>
        <end position="242"/>
    </location>
</feature>
<name>A0AA38WX99_9EURO</name>
<dbReference type="PANTHER" id="PTHR15549:SF30">
    <property type="entry name" value="MID2 DOMAIN-CONTAINING PROTEIN"/>
    <property type="match status" value="1"/>
</dbReference>
<feature type="transmembrane region" description="Helical" evidence="6">
    <location>
        <begin position="124"/>
        <end position="149"/>
    </location>
</feature>
<evidence type="ECO:0000256" key="1">
    <source>
        <dbReference type="ARBA" id="ARBA00004167"/>
    </source>
</evidence>
<evidence type="ECO:0000256" key="6">
    <source>
        <dbReference type="SAM" id="Phobius"/>
    </source>
</evidence>
<keyword evidence="3 6" id="KW-1133">Transmembrane helix</keyword>
<dbReference type="EMBL" id="JAPDRK010000024">
    <property type="protein sequence ID" value="KAJ9602820.1"/>
    <property type="molecule type" value="Genomic_DNA"/>
</dbReference>
<feature type="region of interest" description="Disordered" evidence="5">
    <location>
        <begin position="279"/>
        <end position="346"/>
    </location>
</feature>
<proteinExistence type="predicted"/>
<dbReference type="GO" id="GO:0071944">
    <property type="term" value="C:cell periphery"/>
    <property type="evidence" value="ECO:0007669"/>
    <property type="project" value="UniProtKB-ARBA"/>
</dbReference>
<dbReference type="Proteomes" id="UP001172673">
    <property type="component" value="Unassembled WGS sequence"/>
</dbReference>
<dbReference type="GO" id="GO:0016020">
    <property type="term" value="C:membrane"/>
    <property type="evidence" value="ECO:0007669"/>
    <property type="project" value="UniProtKB-SubCell"/>
</dbReference>